<protein>
    <recommendedName>
        <fullName evidence="1">Carboxypeptidase</fullName>
        <ecNumber evidence="1">3.4.16.-</ecNumber>
    </recommendedName>
</protein>
<keyword evidence="1 4" id="KW-0121">Carboxypeptidase</keyword>
<dbReference type="PANTHER" id="PTHR11802:SF190">
    <property type="entry name" value="PHEROMONE-PROCESSING CARBOXYPEPTIDASE KEX1"/>
    <property type="match status" value="1"/>
</dbReference>
<name>A0A9K3KCL2_9STRA</name>
<dbReference type="GO" id="GO:0006508">
    <property type="term" value="P:proteolysis"/>
    <property type="evidence" value="ECO:0007669"/>
    <property type="project" value="UniProtKB-KW"/>
</dbReference>
<comment type="similarity">
    <text evidence="1">Belongs to the peptidase S10 family.</text>
</comment>
<dbReference type="Pfam" id="PF00450">
    <property type="entry name" value="Peptidase_S10"/>
    <property type="match status" value="1"/>
</dbReference>
<comment type="caution">
    <text evidence="4">The sequence shown here is derived from an EMBL/GenBank/DDBJ whole genome shotgun (WGS) entry which is preliminary data.</text>
</comment>
<dbReference type="OrthoDB" id="443318at2759"/>
<keyword evidence="3" id="KW-0812">Transmembrane</keyword>
<keyword evidence="3" id="KW-1133">Transmembrane helix</keyword>
<sequence>MDEQQPHQLPPPPVVTKPQQEEQVDASRKQHKTKEDLLVTELQKLEPLYDEFDGKMYAGTLPSTHDNRRGEMMFWLFEPTTQAVPDTMVIWLNGGPGCSSFNCGVMMEHSPVTQPLRPAGFCCLDSKPDLGVNEYAWTKSTTMLYPEQPIGTGFSYGTYPNDENDVAADLWQFMQSFYDVFDHLKDHKLFIMGESYAGMYLPSVGRYFHLQNEKWLAGSLPPRQTTVDDLTKPWTYIPIGGVGIGNGWMNGFVQGPAVIDYSWWHGLIDEPTRNALHNVFQACKEQWDNDGNGPTLPPPFHPFNVQDDCGMMWGVLQAAGNPNAYDITTWDPNVDQVTFTSEAFYNRLDVRKALHAPLNITWHGCADGNGRRRQRRQRRLQGGSSIGDDLFHRKLYLENDRPIDVTPYLGDLLDADIPVLVYNGDRDMTTNVVGSELLLNAMEWKGKDEWLDADRGVWMVENVQGGEGGWAKEFRALKYVVVYNSGHMVPYNQPVAAMDMLNRFLRNETFLDVPTPTIRFGERGVSNVMTMANPLEPFVQQQQQQQEQQQQNQDPHVSLAVIVSLAFLAGSICTVIVNKFLTRRRKNKDGYSPIPDSNGAKNYHFETSSESS</sequence>
<feature type="region of interest" description="Disordered" evidence="2">
    <location>
        <begin position="1"/>
        <end position="33"/>
    </location>
</feature>
<evidence type="ECO:0000256" key="1">
    <source>
        <dbReference type="RuleBase" id="RU361156"/>
    </source>
</evidence>
<keyword evidence="5" id="KW-1185">Reference proteome</keyword>
<feature type="region of interest" description="Disordered" evidence="2">
    <location>
        <begin position="587"/>
        <end position="612"/>
    </location>
</feature>
<dbReference type="InterPro" id="IPR033124">
    <property type="entry name" value="Ser_caboxypep_his_AS"/>
</dbReference>
<proteinExistence type="inferred from homology"/>
<accession>A0A9K3KCL2</accession>
<dbReference type="EMBL" id="JAGRRH010000027">
    <property type="protein sequence ID" value="KAG7340824.1"/>
    <property type="molecule type" value="Genomic_DNA"/>
</dbReference>
<dbReference type="PROSITE" id="PS00131">
    <property type="entry name" value="CARBOXYPEPT_SER_SER"/>
    <property type="match status" value="1"/>
</dbReference>
<keyword evidence="3" id="KW-0472">Membrane</keyword>
<reference evidence="4" key="2">
    <citation type="submission" date="2021-04" db="EMBL/GenBank/DDBJ databases">
        <authorList>
            <person name="Podell S."/>
        </authorList>
    </citation>
    <scope>NUCLEOTIDE SEQUENCE</scope>
    <source>
        <strain evidence="4">Hildebrandi</strain>
    </source>
</reference>
<dbReference type="PANTHER" id="PTHR11802">
    <property type="entry name" value="SERINE PROTEASE FAMILY S10 SERINE CARBOXYPEPTIDASE"/>
    <property type="match status" value="1"/>
</dbReference>
<organism evidence="4 5">
    <name type="scientific">Nitzschia inconspicua</name>
    <dbReference type="NCBI Taxonomy" id="303405"/>
    <lineage>
        <taxon>Eukaryota</taxon>
        <taxon>Sar</taxon>
        <taxon>Stramenopiles</taxon>
        <taxon>Ochrophyta</taxon>
        <taxon>Bacillariophyta</taxon>
        <taxon>Bacillariophyceae</taxon>
        <taxon>Bacillariophycidae</taxon>
        <taxon>Bacillariales</taxon>
        <taxon>Bacillariaceae</taxon>
        <taxon>Nitzschia</taxon>
    </lineage>
</organism>
<evidence type="ECO:0000313" key="4">
    <source>
        <dbReference type="EMBL" id="KAG7340824.1"/>
    </source>
</evidence>
<dbReference type="Proteomes" id="UP000693970">
    <property type="component" value="Unassembled WGS sequence"/>
</dbReference>
<keyword evidence="1" id="KW-0645">Protease</keyword>
<dbReference type="PROSITE" id="PS00560">
    <property type="entry name" value="CARBOXYPEPT_SER_HIS"/>
    <property type="match status" value="1"/>
</dbReference>
<keyword evidence="1" id="KW-0378">Hydrolase</keyword>
<evidence type="ECO:0000313" key="5">
    <source>
        <dbReference type="Proteomes" id="UP000693970"/>
    </source>
</evidence>
<dbReference type="GO" id="GO:0004185">
    <property type="term" value="F:serine-type carboxypeptidase activity"/>
    <property type="evidence" value="ECO:0007669"/>
    <property type="project" value="UniProtKB-UniRule"/>
</dbReference>
<dbReference type="EC" id="3.4.16.-" evidence="1"/>
<feature type="transmembrane region" description="Helical" evidence="3">
    <location>
        <begin position="557"/>
        <end position="578"/>
    </location>
</feature>
<dbReference type="AlphaFoldDB" id="A0A9K3KCL2"/>
<dbReference type="InterPro" id="IPR001563">
    <property type="entry name" value="Peptidase_S10"/>
</dbReference>
<evidence type="ECO:0000256" key="3">
    <source>
        <dbReference type="SAM" id="Phobius"/>
    </source>
</evidence>
<reference evidence="4" key="1">
    <citation type="journal article" date="2021" name="Sci. Rep.">
        <title>Diploid genomic architecture of Nitzschia inconspicua, an elite biomass production diatom.</title>
        <authorList>
            <person name="Oliver A."/>
            <person name="Podell S."/>
            <person name="Pinowska A."/>
            <person name="Traller J.C."/>
            <person name="Smith S.R."/>
            <person name="McClure R."/>
            <person name="Beliaev A."/>
            <person name="Bohutskyi P."/>
            <person name="Hill E.A."/>
            <person name="Rabines A."/>
            <person name="Zheng H."/>
            <person name="Allen L.Z."/>
            <person name="Kuo A."/>
            <person name="Grigoriev I.V."/>
            <person name="Allen A.E."/>
            <person name="Hazlebeck D."/>
            <person name="Allen E.E."/>
        </authorList>
    </citation>
    <scope>NUCLEOTIDE SEQUENCE</scope>
    <source>
        <strain evidence="4">Hildebrandi</strain>
    </source>
</reference>
<dbReference type="InterPro" id="IPR018202">
    <property type="entry name" value="Ser_caboxypep_ser_AS"/>
</dbReference>
<gene>
    <name evidence="4" type="ORF">IV203_024367</name>
</gene>
<evidence type="ECO:0000256" key="2">
    <source>
        <dbReference type="SAM" id="MobiDB-lite"/>
    </source>
</evidence>